<name>A0ABN8IHU3_9NEOP</name>
<evidence type="ECO:0000313" key="2">
    <source>
        <dbReference type="EMBL" id="CAH2055866.1"/>
    </source>
</evidence>
<organism evidence="2 3">
    <name type="scientific">Iphiclides podalirius</name>
    <name type="common">scarce swallowtail</name>
    <dbReference type="NCBI Taxonomy" id="110791"/>
    <lineage>
        <taxon>Eukaryota</taxon>
        <taxon>Metazoa</taxon>
        <taxon>Ecdysozoa</taxon>
        <taxon>Arthropoda</taxon>
        <taxon>Hexapoda</taxon>
        <taxon>Insecta</taxon>
        <taxon>Pterygota</taxon>
        <taxon>Neoptera</taxon>
        <taxon>Endopterygota</taxon>
        <taxon>Lepidoptera</taxon>
        <taxon>Glossata</taxon>
        <taxon>Ditrysia</taxon>
        <taxon>Papilionoidea</taxon>
        <taxon>Papilionidae</taxon>
        <taxon>Papilioninae</taxon>
        <taxon>Iphiclides</taxon>
    </lineage>
</organism>
<evidence type="ECO:0000313" key="3">
    <source>
        <dbReference type="Proteomes" id="UP000837857"/>
    </source>
</evidence>
<reference evidence="2" key="1">
    <citation type="submission" date="2022-03" db="EMBL/GenBank/DDBJ databases">
        <authorList>
            <person name="Martin H S."/>
        </authorList>
    </citation>
    <scope>NUCLEOTIDE SEQUENCE</scope>
</reference>
<sequence length="89" mass="9709">MSGNKGRINKASPRGRYNQSHNQPPRGGVSRSINVATTPRREIDHRVIAGPVCIDSRAPLLFECHCSVARLVPEDAAAKEAFRKSNSSL</sequence>
<dbReference type="EMBL" id="OW152834">
    <property type="protein sequence ID" value="CAH2055866.1"/>
    <property type="molecule type" value="Genomic_DNA"/>
</dbReference>
<accession>A0ABN8IHU3</accession>
<evidence type="ECO:0000256" key="1">
    <source>
        <dbReference type="SAM" id="MobiDB-lite"/>
    </source>
</evidence>
<proteinExistence type="predicted"/>
<gene>
    <name evidence="2" type="ORF">IPOD504_LOCUS9163</name>
</gene>
<feature type="non-terminal residue" evidence="2">
    <location>
        <position position="89"/>
    </location>
</feature>
<keyword evidence="3" id="KW-1185">Reference proteome</keyword>
<protein>
    <submittedName>
        <fullName evidence="2">Uncharacterized protein</fullName>
    </submittedName>
</protein>
<dbReference type="Proteomes" id="UP000837857">
    <property type="component" value="Chromosome 22"/>
</dbReference>
<feature type="region of interest" description="Disordered" evidence="1">
    <location>
        <begin position="1"/>
        <end position="37"/>
    </location>
</feature>